<keyword evidence="3" id="KW-1185">Reference proteome</keyword>
<evidence type="ECO:0000313" key="2">
    <source>
        <dbReference type="EMBL" id="GFT16662.1"/>
    </source>
</evidence>
<dbReference type="Proteomes" id="UP000887013">
    <property type="component" value="Unassembled WGS sequence"/>
</dbReference>
<feature type="chain" id="PRO_5036462310" evidence="1">
    <location>
        <begin position="20"/>
        <end position="110"/>
    </location>
</feature>
<accession>A0A8X6NIR7</accession>
<sequence>MPHCFHLINYIFHCGCLLANHLVDYLVLGDLNGRQYAFADCGWSLRLFHGASPLSPSGASEKRSSPSALEALLLDSRAMWNSLVSLAFLLLLLIAEDPDCPVFCCVSCAS</sequence>
<evidence type="ECO:0000256" key="1">
    <source>
        <dbReference type="SAM" id="SignalP"/>
    </source>
</evidence>
<comment type="caution">
    <text evidence="2">The sequence shown here is derived from an EMBL/GenBank/DDBJ whole genome shotgun (WGS) entry which is preliminary data.</text>
</comment>
<name>A0A8X6NIR7_NEPPI</name>
<dbReference type="AlphaFoldDB" id="A0A8X6NIR7"/>
<protein>
    <submittedName>
        <fullName evidence="2">Uncharacterized protein</fullName>
    </submittedName>
</protein>
<gene>
    <name evidence="2" type="ORF">NPIL_124331</name>
</gene>
<proteinExistence type="predicted"/>
<keyword evidence="1" id="KW-0732">Signal</keyword>
<evidence type="ECO:0000313" key="3">
    <source>
        <dbReference type="Proteomes" id="UP000887013"/>
    </source>
</evidence>
<dbReference type="EMBL" id="BMAW01009968">
    <property type="protein sequence ID" value="GFT16662.1"/>
    <property type="molecule type" value="Genomic_DNA"/>
</dbReference>
<reference evidence="2" key="1">
    <citation type="submission" date="2020-08" db="EMBL/GenBank/DDBJ databases">
        <title>Multicomponent nature underlies the extraordinary mechanical properties of spider dragline silk.</title>
        <authorList>
            <person name="Kono N."/>
            <person name="Nakamura H."/>
            <person name="Mori M."/>
            <person name="Yoshida Y."/>
            <person name="Ohtoshi R."/>
            <person name="Malay A.D."/>
            <person name="Moran D.A.P."/>
            <person name="Tomita M."/>
            <person name="Numata K."/>
            <person name="Arakawa K."/>
        </authorList>
    </citation>
    <scope>NUCLEOTIDE SEQUENCE</scope>
</reference>
<feature type="signal peptide" evidence="1">
    <location>
        <begin position="1"/>
        <end position="19"/>
    </location>
</feature>
<organism evidence="2 3">
    <name type="scientific">Nephila pilipes</name>
    <name type="common">Giant wood spider</name>
    <name type="synonym">Nephila maculata</name>
    <dbReference type="NCBI Taxonomy" id="299642"/>
    <lineage>
        <taxon>Eukaryota</taxon>
        <taxon>Metazoa</taxon>
        <taxon>Ecdysozoa</taxon>
        <taxon>Arthropoda</taxon>
        <taxon>Chelicerata</taxon>
        <taxon>Arachnida</taxon>
        <taxon>Araneae</taxon>
        <taxon>Araneomorphae</taxon>
        <taxon>Entelegynae</taxon>
        <taxon>Araneoidea</taxon>
        <taxon>Nephilidae</taxon>
        <taxon>Nephila</taxon>
    </lineage>
</organism>